<dbReference type="CDD" id="cd07377">
    <property type="entry name" value="WHTH_GntR"/>
    <property type="match status" value="1"/>
</dbReference>
<dbReference type="GO" id="GO:0003677">
    <property type="term" value="F:DNA binding"/>
    <property type="evidence" value="ECO:0007669"/>
    <property type="project" value="UniProtKB-KW"/>
</dbReference>
<organism evidence="5 6">
    <name type="scientific">Fusobacterium necrophorum subsp. funduliforme Fnf 1007</name>
    <dbReference type="NCBI Taxonomy" id="1161424"/>
    <lineage>
        <taxon>Bacteria</taxon>
        <taxon>Fusobacteriati</taxon>
        <taxon>Fusobacteriota</taxon>
        <taxon>Fusobacteriia</taxon>
        <taxon>Fusobacteriales</taxon>
        <taxon>Fusobacteriaceae</taxon>
        <taxon>Fusobacterium</taxon>
    </lineage>
</organism>
<dbReference type="Pfam" id="PF00392">
    <property type="entry name" value="GntR"/>
    <property type="match status" value="1"/>
</dbReference>
<dbReference type="PROSITE" id="PS50949">
    <property type="entry name" value="HTH_GNTR"/>
    <property type="match status" value="1"/>
</dbReference>
<feature type="domain" description="HTH gntR-type" evidence="4">
    <location>
        <begin position="8"/>
        <end position="76"/>
    </location>
</feature>
<dbReference type="InterPro" id="IPR000524">
    <property type="entry name" value="Tscrpt_reg_HTH_GntR"/>
</dbReference>
<dbReference type="SUPFAM" id="SSF46785">
    <property type="entry name" value="Winged helix' DNA-binding domain"/>
    <property type="match status" value="1"/>
</dbReference>
<dbReference type="InterPro" id="IPR050679">
    <property type="entry name" value="Bact_HTH_transcr_reg"/>
</dbReference>
<dbReference type="GO" id="GO:0045892">
    <property type="term" value="P:negative regulation of DNA-templated transcription"/>
    <property type="evidence" value="ECO:0007669"/>
    <property type="project" value="TreeGrafter"/>
</dbReference>
<dbReference type="GO" id="GO:0003700">
    <property type="term" value="F:DNA-binding transcription factor activity"/>
    <property type="evidence" value="ECO:0007669"/>
    <property type="project" value="InterPro"/>
</dbReference>
<evidence type="ECO:0000313" key="5">
    <source>
        <dbReference type="EMBL" id="EJU18997.1"/>
    </source>
</evidence>
<dbReference type="Proteomes" id="UP000003120">
    <property type="component" value="Unassembled WGS sequence"/>
</dbReference>
<dbReference type="GeneID" id="75074637"/>
<proteinExistence type="predicted"/>
<comment type="caution">
    <text evidence="5">The sequence shown here is derived from an EMBL/GenBank/DDBJ whole genome shotgun (WGS) entry which is preliminary data.</text>
</comment>
<dbReference type="InterPro" id="IPR036390">
    <property type="entry name" value="WH_DNA-bd_sf"/>
</dbReference>
<dbReference type="PRINTS" id="PR00035">
    <property type="entry name" value="HTHGNTR"/>
</dbReference>
<evidence type="ECO:0000313" key="6">
    <source>
        <dbReference type="Proteomes" id="UP000003120"/>
    </source>
</evidence>
<gene>
    <name evidence="5" type="ORF">HMPREF1127_1733</name>
</gene>
<protein>
    <submittedName>
        <fullName evidence="5">Transcriptional regulator, GntR family</fullName>
    </submittedName>
</protein>
<keyword evidence="2" id="KW-0238">DNA-binding</keyword>
<dbReference type="SMART" id="SM00345">
    <property type="entry name" value="HTH_GNTR"/>
    <property type="match status" value="1"/>
</dbReference>
<dbReference type="PANTHER" id="PTHR44846">
    <property type="entry name" value="MANNOSYL-D-GLYCERATE TRANSPORT/METABOLISM SYSTEM REPRESSOR MNGR-RELATED"/>
    <property type="match status" value="1"/>
</dbReference>
<accession>A0AAN4AU69</accession>
<keyword evidence="1" id="KW-0805">Transcription regulation</keyword>
<name>A0AAN4AU69_9FUSO</name>
<evidence type="ECO:0000256" key="1">
    <source>
        <dbReference type="ARBA" id="ARBA00023015"/>
    </source>
</evidence>
<dbReference type="EMBL" id="ALKK01000002">
    <property type="protein sequence ID" value="EJU18997.1"/>
    <property type="molecule type" value="Genomic_DNA"/>
</dbReference>
<evidence type="ECO:0000259" key="4">
    <source>
        <dbReference type="PROSITE" id="PS50949"/>
    </source>
</evidence>
<dbReference type="AlphaFoldDB" id="A0AAN4AU69"/>
<evidence type="ECO:0000256" key="3">
    <source>
        <dbReference type="ARBA" id="ARBA00023163"/>
    </source>
</evidence>
<dbReference type="Gene3D" id="1.10.10.10">
    <property type="entry name" value="Winged helix-like DNA-binding domain superfamily/Winged helix DNA-binding domain"/>
    <property type="match status" value="1"/>
</dbReference>
<dbReference type="RefSeq" id="WP_005960230.1">
    <property type="nucleotide sequence ID" value="NZ_ALKK01000002.1"/>
</dbReference>
<dbReference type="InterPro" id="IPR036388">
    <property type="entry name" value="WH-like_DNA-bd_sf"/>
</dbReference>
<dbReference type="PANTHER" id="PTHR44846:SF1">
    <property type="entry name" value="MANNOSYL-D-GLYCERATE TRANSPORT_METABOLISM SYSTEM REPRESSOR MNGR-RELATED"/>
    <property type="match status" value="1"/>
</dbReference>
<evidence type="ECO:0000256" key="2">
    <source>
        <dbReference type="ARBA" id="ARBA00023125"/>
    </source>
</evidence>
<keyword evidence="3" id="KW-0804">Transcription</keyword>
<reference evidence="5 6" key="1">
    <citation type="submission" date="2012-07" db="EMBL/GenBank/DDBJ databases">
        <authorList>
            <person name="Durkin A.S."/>
            <person name="McCorrison J."/>
            <person name="Torralba M."/>
            <person name="Gillis M."/>
            <person name="Methe B."/>
            <person name="Sutton G."/>
            <person name="Nelson K.E."/>
        </authorList>
    </citation>
    <scope>NUCLEOTIDE SEQUENCE [LARGE SCALE GENOMIC DNA]</scope>
    <source>
        <strain evidence="5 6">Fnf 1007</strain>
    </source>
</reference>
<sequence>MIIEKKKSPRCVTIYNRLFSMIEAGEFSLEGKLPTEPKLAKQMGVSRTTLRQALYLLQEDGIIKNIQGKGNFIIGTVQKWEKGLESLENPVYSVLNMPVEEMEIEFRLETGAEYSNKVLERKSSVVLYADIWYKSQGKGVAYTLSILPIETILEEKIDLSDEKKLLKYLTEEIYLKVRRSEIHLLQSTLDNFYEMKYELCKEKEIHLLQEALYTKNKYPVAYQKHYIPVEHSHISIIRRK</sequence>